<dbReference type="RefSeq" id="WP_224421485.1">
    <property type="nucleotide sequence ID" value="NZ_JAGXFD010000002.1"/>
</dbReference>
<dbReference type="Gene3D" id="2.160.20.10">
    <property type="entry name" value="Single-stranded right-handed beta-helix, Pectin lyase-like"/>
    <property type="match status" value="1"/>
</dbReference>
<protein>
    <submittedName>
        <fullName evidence="3">Cellulose binding domain-containing protein</fullName>
    </submittedName>
</protein>
<dbReference type="SUPFAM" id="SSF49384">
    <property type="entry name" value="Carbohydrate-binding domain"/>
    <property type="match status" value="1"/>
</dbReference>
<keyword evidence="1" id="KW-0106">Calcium</keyword>
<dbReference type="PROSITE" id="PS00330">
    <property type="entry name" value="HEMOLYSIN_CALCIUM"/>
    <property type="match status" value="1"/>
</dbReference>
<dbReference type="InterPro" id="IPR018511">
    <property type="entry name" value="Hemolysin-typ_Ca-bd_CS"/>
</dbReference>
<dbReference type="Proteomes" id="UP001319883">
    <property type="component" value="Unassembled WGS sequence"/>
</dbReference>
<dbReference type="InterPro" id="IPR012291">
    <property type="entry name" value="CBM2_carb-bd_dom_sf"/>
</dbReference>
<dbReference type="Pfam" id="PF00553">
    <property type="entry name" value="CBM_2"/>
    <property type="match status" value="1"/>
</dbReference>
<dbReference type="SUPFAM" id="SSF51126">
    <property type="entry name" value="Pectin lyase-like"/>
    <property type="match status" value="1"/>
</dbReference>
<evidence type="ECO:0000259" key="2">
    <source>
        <dbReference type="SMART" id="SM00637"/>
    </source>
</evidence>
<dbReference type="InterPro" id="IPR011050">
    <property type="entry name" value="Pectin_lyase_fold/virulence"/>
</dbReference>
<feature type="domain" description="CBM2" evidence="2">
    <location>
        <begin position="508"/>
        <end position="602"/>
    </location>
</feature>
<reference evidence="3 4" key="1">
    <citation type="submission" date="2021-05" db="EMBL/GenBank/DDBJ databases">
        <title>Petroleum and Energy Research Collection (APPE): ex situ preservation of microbial diversity associated with the oil industry and exploitation of its biotechnological potential.</title>
        <authorList>
            <person name="Paixao C.T.M."/>
            <person name="Gomes M.B."/>
            <person name="Oliveira V.M."/>
        </authorList>
    </citation>
    <scope>NUCLEOTIDE SEQUENCE [LARGE SCALE GENOMIC DNA]</scope>
    <source>
        <strain evidence="3 4">LIT2</strain>
    </source>
</reference>
<proteinExistence type="predicted"/>
<dbReference type="Pfam" id="PF00353">
    <property type="entry name" value="HemolysinCabind"/>
    <property type="match status" value="1"/>
</dbReference>
<gene>
    <name evidence="3" type="ORF">KGQ91_15755</name>
</gene>
<dbReference type="Gene3D" id="2.60.40.290">
    <property type="match status" value="1"/>
</dbReference>
<dbReference type="InterPro" id="IPR011049">
    <property type="entry name" value="Serralysin-like_metalloprot_C"/>
</dbReference>
<sequence>MSSTIDIESGISAHELEARIEDAPSGATLRFAAGDYHFDDAITIRRSDISLVGAGAERTTLTFSDEALDHNDDFAIRLYGGYGHDVGTLDSHADEGDRQIRLEKAPDDLSAGDTVRLWQDNDDAFFDEIGDTSWRKVKYAELRTSMARVESVDGREVTLDRGVHFDLDGGETHVERIDTVNDVSLEGFTLAFELGTPDAGKFHNTLDSLSDYHAVLLDGTVNASVDDIRVVNGPSTAFRFSRALDSDVDNLEAHGSFNKGGGGNGYGFELHESYDGDFTGLIDSGMRHGLVFASWRSSVGNEIRVESTDRDINFHGGRDHDNHIHVEQSIRNPDADALSPSLWINGGGESFGAITDADANQVRFEYVVGSRRDDHIEGSDDGVYLDGGLGHDTLIGGDGDDILQGGPGDDWYDGNDRIDGGDGYDTVLYMANRDAYTLDFDGDTVHVTGKGGTDTLEHVEQLIFADGTHLDVASRDSVQGSAAAVPSVTDILDHDDAPLDGDTSGTDLRLNGDVTSAWSDGYVAEIFVENRSDEAIDTPELHFTMADDIAVVWNGDVAQDGDDYRVHDDEHQVLQPGETWRFAYKAYGDARSVPDSLSAQNADGDDLSVVLTGIDTGQFDSLAG</sequence>
<accession>A0ABS7X2K3</accession>
<name>A0ABS7X2K3_9GAMM</name>
<dbReference type="InterPro" id="IPR012334">
    <property type="entry name" value="Pectin_lyas_fold"/>
</dbReference>
<dbReference type="SMART" id="SM00637">
    <property type="entry name" value="CBD_II"/>
    <property type="match status" value="1"/>
</dbReference>
<dbReference type="InterPro" id="IPR001343">
    <property type="entry name" value="Hemolysn_Ca-bd"/>
</dbReference>
<dbReference type="InterPro" id="IPR008965">
    <property type="entry name" value="CBM2/CBM3_carb-bd_dom_sf"/>
</dbReference>
<keyword evidence="4" id="KW-1185">Reference proteome</keyword>
<evidence type="ECO:0000313" key="4">
    <source>
        <dbReference type="Proteomes" id="UP001319883"/>
    </source>
</evidence>
<dbReference type="SUPFAM" id="SSF51120">
    <property type="entry name" value="beta-Roll"/>
    <property type="match status" value="1"/>
</dbReference>
<organism evidence="3 4">
    <name type="scientific">Modicisalibacter tunisiensis</name>
    <dbReference type="NCBI Taxonomy" id="390637"/>
    <lineage>
        <taxon>Bacteria</taxon>
        <taxon>Pseudomonadati</taxon>
        <taxon>Pseudomonadota</taxon>
        <taxon>Gammaproteobacteria</taxon>
        <taxon>Oceanospirillales</taxon>
        <taxon>Halomonadaceae</taxon>
        <taxon>Modicisalibacter</taxon>
    </lineage>
</organism>
<dbReference type="PRINTS" id="PR00313">
    <property type="entry name" value="CABNDNGRPT"/>
</dbReference>
<evidence type="ECO:0000313" key="3">
    <source>
        <dbReference type="EMBL" id="MBZ9569125.1"/>
    </source>
</evidence>
<dbReference type="InterPro" id="IPR001919">
    <property type="entry name" value="CBD2"/>
</dbReference>
<comment type="caution">
    <text evidence="3">The sequence shown here is derived from an EMBL/GenBank/DDBJ whole genome shotgun (WGS) entry which is preliminary data.</text>
</comment>
<evidence type="ECO:0000256" key="1">
    <source>
        <dbReference type="ARBA" id="ARBA00022837"/>
    </source>
</evidence>
<dbReference type="EMBL" id="JAGXFD010000002">
    <property type="protein sequence ID" value="MBZ9569125.1"/>
    <property type="molecule type" value="Genomic_DNA"/>
</dbReference>